<dbReference type="InterPro" id="IPR013343">
    <property type="entry name" value="CRISPR-assoc_prot_Cas4"/>
</dbReference>
<dbReference type="EMBL" id="CP036261">
    <property type="protein sequence ID" value="QDS88387.1"/>
    <property type="molecule type" value="Genomic_DNA"/>
</dbReference>
<keyword evidence="10 13" id="KW-0411">Iron-sulfur</keyword>
<evidence type="ECO:0000256" key="10">
    <source>
        <dbReference type="ARBA" id="ARBA00023014"/>
    </source>
</evidence>
<dbReference type="InterPro" id="IPR051827">
    <property type="entry name" value="Cas4_exonuclease"/>
</dbReference>
<name>A0A517M0I6_9BACT</name>
<dbReference type="GO" id="GO:0004527">
    <property type="term" value="F:exonuclease activity"/>
    <property type="evidence" value="ECO:0007669"/>
    <property type="project" value="UniProtKB-KW"/>
</dbReference>
<evidence type="ECO:0000256" key="11">
    <source>
        <dbReference type="ARBA" id="ARBA00023118"/>
    </source>
</evidence>
<dbReference type="OrthoDB" id="9781776at2"/>
<comment type="cofactor">
    <cofactor evidence="13">
        <name>Mg(2+)</name>
        <dbReference type="ChEBI" id="CHEBI:18420"/>
    </cofactor>
    <cofactor evidence="13">
        <name>Mn(2+)</name>
        <dbReference type="ChEBI" id="CHEBI:29035"/>
    </cofactor>
    <text evidence="13">Mg(2+) or Mn(2+) required for ssDNA cleavage activity.</text>
</comment>
<keyword evidence="16" id="KW-1185">Reference proteome</keyword>
<dbReference type="PANTHER" id="PTHR36531:SF6">
    <property type="entry name" value="DNA REPLICATION ATP-DEPENDENT HELICASE_NUCLEASE DNA2"/>
    <property type="match status" value="1"/>
</dbReference>
<dbReference type="AlphaFoldDB" id="A0A517M0I6"/>
<dbReference type="GO" id="GO:0004519">
    <property type="term" value="F:endonuclease activity"/>
    <property type="evidence" value="ECO:0007669"/>
    <property type="project" value="UniProtKB-KW"/>
</dbReference>
<keyword evidence="7 13" id="KW-0378">Hydrolase</keyword>
<feature type="domain" description="DUF83" evidence="14">
    <location>
        <begin position="12"/>
        <end position="186"/>
    </location>
</feature>
<dbReference type="Gene3D" id="3.90.320.10">
    <property type="match status" value="1"/>
</dbReference>
<dbReference type="EC" id="3.1.12.1" evidence="3 13"/>
<dbReference type="GO" id="GO:0046872">
    <property type="term" value="F:metal ion binding"/>
    <property type="evidence" value="ECO:0007669"/>
    <property type="project" value="UniProtKB-KW"/>
</dbReference>
<dbReference type="InterPro" id="IPR022765">
    <property type="entry name" value="Dna2/Cas4_DUF83"/>
</dbReference>
<keyword evidence="11 13" id="KW-0051">Antiviral defense</keyword>
<evidence type="ECO:0000256" key="3">
    <source>
        <dbReference type="ARBA" id="ARBA00012768"/>
    </source>
</evidence>
<comment type="cofactor">
    <cofactor evidence="13">
        <name>iron-sulfur cluster</name>
        <dbReference type="ChEBI" id="CHEBI:30408"/>
    </cofactor>
</comment>
<comment type="similarity">
    <text evidence="2 13">Belongs to the CRISPR-associated exonuclease Cas4 family.</text>
</comment>
<protein>
    <recommendedName>
        <fullName evidence="4 13">CRISPR-associated exonuclease Cas4</fullName>
        <ecNumber evidence="3 13">3.1.12.1</ecNumber>
    </recommendedName>
</protein>
<evidence type="ECO:0000256" key="9">
    <source>
        <dbReference type="ARBA" id="ARBA00023004"/>
    </source>
</evidence>
<keyword evidence="12 13" id="KW-0464">Manganese</keyword>
<dbReference type="PANTHER" id="PTHR36531">
    <property type="entry name" value="CRISPR-ASSOCIATED EXONUCLEASE CAS4"/>
    <property type="match status" value="1"/>
</dbReference>
<evidence type="ECO:0000313" key="15">
    <source>
        <dbReference type="EMBL" id="QDS88387.1"/>
    </source>
</evidence>
<dbReference type="KEGG" id="ruv:EC9_25770"/>
<dbReference type="Pfam" id="PF01930">
    <property type="entry name" value="Cas_Cas4"/>
    <property type="match status" value="1"/>
</dbReference>
<evidence type="ECO:0000256" key="13">
    <source>
        <dbReference type="RuleBase" id="RU365022"/>
    </source>
</evidence>
<sequence>MSYTDDELLPISALQHLVFCERQCALIHIERLWADNALTVDGHLLHKKAHDNSHELIDGVRVARSLWLVSRRLGLVGQADIVELHRDGSVVPVEYKRGKPKRDRSDEIQLCAQALCLEEQLETSIDRGFLFYGKRKRRTAVAIDASLRDQTGAVIARLRNMIDRQQTPTATRQPKCENCSLIDLCLPDGQRFRNGVAAWNQRQFAVAAGDDAPLTDSYDFLSAEAN</sequence>
<keyword evidence="15" id="KW-0255">Endonuclease</keyword>
<evidence type="ECO:0000256" key="4">
    <source>
        <dbReference type="ARBA" id="ARBA00020049"/>
    </source>
</evidence>
<comment type="function">
    <text evidence="13">CRISPR (clustered regularly interspaced short palindromic repeat) is an adaptive immune system that provides protection against mobile genetic elements (viruses, transposable elements and conjugative plasmids). CRISPR clusters contain sequences complementary to antecedent mobile elements and target invading nucleic acids. CRISPR clusters are transcribed and processed into CRISPR RNA (crRNA).</text>
</comment>
<dbReference type="GO" id="GO:0051607">
    <property type="term" value="P:defense response to virus"/>
    <property type="evidence" value="ECO:0007669"/>
    <property type="project" value="UniProtKB-KW"/>
</dbReference>
<dbReference type="NCBIfam" id="TIGR00372">
    <property type="entry name" value="cas4"/>
    <property type="match status" value="1"/>
</dbReference>
<evidence type="ECO:0000256" key="7">
    <source>
        <dbReference type="ARBA" id="ARBA00022801"/>
    </source>
</evidence>
<keyword evidence="6 13" id="KW-0479">Metal-binding</keyword>
<evidence type="ECO:0000256" key="2">
    <source>
        <dbReference type="ARBA" id="ARBA00009189"/>
    </source>
</evidence>
<organism evidence="15 16">
    <name type="scientific">Rosistilla ulvae</name>
    <dbReference type="NCBI Taxonomy" id="1930277"/>
    <lineage>
        <taxon>Bacteria</taxon>
        <taxon>Pseudomonadati</taxon>
        <taxon>Planctomycetota</taxon>
        <taxon>Planctomycetia</taxon>
        <taxon>Pirellulales</taxon>
        <taxon>Pirellulaceae</taxon>
        <taxon>Rosistilla</taxon>
    </lineage>
</organism>
<dbReference type="Proteomes" id="UP000319557">
    <property type="component" value="Chromosome"/>
</dbReference>
<dbReference type="InterPro" id="IPR011604">
    <property type="entry name" value="PDDEXK-like_dom_sf"/>
</dbReference>
<gene>
    <name evidence="15" type="ORF">EC9_25770</name>
</gene>
<dbReference type="GO" id="GO:0051536">
    <property type="term" value="F:iron-sulfur cluster binding"/>
    <property type="evidence" value="ECO:0007669"/>
    <property type="project" value="UniProtKB-KW"/>
</dbReference>
<keyword evidence="5 13" id="KW-0540">Nuclease</keyword>
<evidence type="ECO:0000256" key="12">
    <source>
        <dbReference type="ARBA" id="ARBA00023211"/>
    </source>
</evidence>
<comment type="cofactor">
    <cofactor evidence="1">
        <name>[4Fe-4S] cluster</name>
        <dbReference type="ChEBI" id="CHEBI:49883"/>
    </cofactor>
</comment>
<evidence type="ECO:0000313" key="16">
    <source>
        <dbReference type="Proteomes" id="UP000319557"/>
    </source>
</evidence>
<proteinExistence type="inferred from homology"/>
<evidence type="ECO:0000256" key="1">
    <source>
        <dbReference type="ARBA" id="ARBA00001966"/>
    </source>
</evidence>
<keyword evidence="9 13" id="KW-0408">Iron</keyword>
<evidence type="ECO:0000256" key="5">
    <source>
        <dbReference type="ARBA" id="ARBA00022722"/>
    </source>
</evidence>
<evidence type="ECO:0000256" key="6">
    <source>
        <dbReference type="ARBA" id="ARBA00022723"/>
    </source>
</evidence>
<accession>A0A517M0I6</accession>
<reference evidence="15 16" key="1">
    <citation type="submission" date="2019-02" db="EMBL/GenBank/DDBJ databases">
        <title>Deep-cultivation of Planctomycetes and their phenomic and genomic characterization uncovers novel biology.</title>
        <authorList>
            <person name="Wiegand S."/>
            <person name="Jogler M."/>
            <person name="Boedeker C."/>
            <person name="Pinto D."/>
            <person name="Vollmers J."/>
            <person name="Rivas-Marin E."/>
            <person name="Kohn T."/>
            <person name="Peeters S.H."/>
            <person name="Heuer A."/>
            <person name="Rast P."/>
            <person name="Oberbeckmann S."/>
            <person name="Bunk B."/>
            <person name="Jeske O."/>
            <person name="Meyerdierks A."/>
            <person name="Storesund J.E."/>
            <person name="Kallscheuer N."/>
            <person name="Luecker S."/>
            <person name="Lage O.M."/>
            <person name="Pohl T."/>
            <person name="Merkel B.J."/>
            <person name="Hornburger P."/>
            <person name="Mueller R.-W."/>
            <person name="Bruemmer F."/>
            <person name="Labrenz M."/>
            <person name="Spormann A.M."/>
            <person name="Op den Camp H."/>
            <person name="Overmann J."/>
            <person name="Amann R."/>
            <person name="Jetten M.S.M."/>
            <person name="Mascher T."/>
            <person name="Medema M.H."/>
            <person name="Devos D.P."/>
            <person name="Kaster A.-K."/>
            <person name="Ovreas L."/>
            <person name="Rohde M."/>
            <person name="Galperin M.Y."/>
            <person name="Jogler C."/>
        </authorList>
    </citation>
    <scope>NUCLEOTIDE SEQUENCE [LARGE SCALE GENOMIC DNA]</scope>
    <source>
        <strain evidence="15 16">EC9</strain>
    </source>
</reference>
<evidence type="ECO:0000256" key="8">
    <source>
        <dbReference type="ARBA" id="ARBA00022839"/>
    </source>
</evidence>
<keyword evidence="8 13" id="KW-0269">Exonuclease</keyword>
<evidence type="ECO:0000259" key="14">
    <source>
        <dbReference type="Pfam" id="PF01930"/>
    </source>
</evidence>